<evidence type="ECO:0000313" key="3">
    <source>
        <dbReference type="Proteomes" id="UP000027059"/>
    </source>
</evidence>
<reference evidence="3" key="1">
    <citation type="submission" date="2014-02" db="EMBL/GenBank/DDBJ databases">
        <title>Complete genome sequence and comparative genomic analysis of the nitrogen-fixing bacterium Leptospirillum ferriphilum YSK.</title>
        <authorList>
            <person name="Guo X."/>
            <person name="Yin H."/>
            <person name="Liang Y."/>
            <person name="Hu Q."/>
            <person name="Ma L."/>
            <person name="Xiao Y."/>
            <person name="Zhang X."/>
            <person name="Qiu G."/>
            <person name="Liu X."/>
        </authorList>
    </citation>
    <scope>NUCLEOTIDE SEQUENCE [LARGE SCALE GENOMIC DNA]</scope>
    <source>
        <strain evidence="3">YSK</strain>
    </source>
</reference>
<dbReference type="RefSeq" id="WP_077304915.1">
    <property type="nucleotide sequence ID" value="NZ_CP007243.1"/>
</dbReference>
<dbReference type="EMBL" id="CP007243">
    <property type="protein sequence ID" value="AIA30697.1"/>
    <property type="molecule type" value="Genomic_DNA"/>
</dbReference>
<organism evidence="2 3">
    <name type="scientific">Leptospirillum ferriphilum YSK</name>
    <dbReference type="NCBI Taxonomy" id="1441628"/>
    <lineage>
        <taxon>Bacteria</taxon>
        <taxon>Pseudomonadati</taxon>
        <taxon>Nitrospirota</taxon>
        <taxon>Nitrospiria</taxon>
        <taxon>Nitrospirales</taxon>
        <taxon>Nitrospiraceae</taxon>
        <taxon>Leptospirillum</taxon>
    </lineage>
</organism>
<proteinExistence type="predicted"/>
<feature type="transmembrane region" description="Helical" evidence="1">
    <location>
        <begin position="12"/>
        <end position="30"/>
    </location>
</feature>
<dbReference type="Proteomes" id="UP000027059">
    <property type="component" value="Chromosome"/>
</dbReference>
<sequence>MESNIQKQLQTIWILLGVTFLSIIIALVLVRKSLNSQNLLYSREAYILNAKGLTPAQIKEKTVEEEYRLRNSELLYLGKGLFEFHAPPTIRLILIKNALHENQGKMDSVEVLPHYVRYRFHLKNAPPITVVTNGGTFIFKKLP</sequence>
<keyword evidence="1" id="KW-1133">Transmembrane helix</keyword>
<evidence type="ECO:0000313" key="2">
    <source>
        <dbReference type="EMBL" id="AIA30697.1"/>
    </source>
</evidence>
<protein>
    <submittedName>
        <fullName evidence="2">Uncharacterized protein</fullName>
    </submittedName>
</protein>
<name>A0A059XZQ9_9BACT</name>
<dbReference type="HOGENOM" id="CLU_1803781_0_0_0"/>
<dbReference type="AlphaFoldDB" id="A0A059XZQ9"/>
<keyword evidence="1" id="KW-0812">Transmembrane</keyword>
<keyword evidence="3" id="KW-1185">Reference proteome</keyword>
<accession>A0A059XZQ9</accession>
<dbReference type="OrthoDB" id="9812733at2"/>
<evidence type="ECO:0000256" key="1">
    <source>
        <dbReference type="SAM" id="Phobius"/>
    </source>
</evidence>
<dbReference type="KEGG" id="lfp:Y981_07830"/>
<reference evidence="2 3" key="2">
    <citation type="journal article" date="2015" name="Biomed. Res. Int.">
        <title>Effects of Arsenite Resistance on the Growth and Functional Gene Expression of Leptospirillum ferriphilum and Acidithiobacillus thiooxidans in Pure Culture and Coculture.</title>
        <authorList>
            <person name="Jiang H."/>
            <person name="Liang Y."/>
            <person name="Yin H."/>
            <person name="Xiao Y."/>
            <person name="Guo X."/>
            <person name="Xu Y."/>
            <person name="Hu Q."/>
            <person name="Liu H."/>
            <person name="Liu X."/>
        </authorList>
    </citation>
    <scope>NUCLEOTIDE SEQUENCE [LARGE SCALE GENOMIC DNA]</scope>
    <source>
        <strain evidence="2 3">YSK</strain>
    </source>
</reference>
<gene>
    <name evidence="2" type="ORF">Y981_07830</name>
</gene>
<keyword evidence="1" id="KW-0472">Membrane</keyword>